<sequence length="295" mass="30194">MAARSAVVAAAAAMLAACTPAAAPAPEGSRVRQDVPVPEGSPLSEAEPVIVSLNPCTDAILAEIAPGRLAAISHYSHDPAGSSMPPELAARFPAVSGNAEEVAALRPDLVVASTFLPPATEQAFARMGLRVVKTGTITTVADSIAQIRELAALAGEVEAGERLVARIEDSLRAARPAEGARPLPALVWQSGGLVPGEQTLISDLLVRSGFANWSAGRGLGQGALLPLEQVLADPPPLILIAGAGGEENRKLGHPALTALDGTAQAHFDPQLLYCGGPTIPRALERLTQIRAEVAG</sequence>
<accession>A0A1Z1F9W0</accession>
<evidence type="ECO:0000256" key="1">
    <source>
        <dbReference type="ARBA" id="ARBA00022729"/>
    </source>
</evidence>
<dbReference type="SUPFAM" id="SSF53807">
    <property type="entry name" value="Helical backbone' metal receptor"/>
    <property type="match status" value="1"/>
</dbReference>
<dbReference type="STRING" id="450378.GCA_001661675_00850"/>
<dbReference type="RefSeq" id="WP_066843206.1">
    <property type="nucleotide sequence ID" value="NZ_CP019602.1"/>
</dbReference>
<feature type="region of interest" description="Disordered" evidence="2">
    <location>
        <begin position="23"/>
        <end position="44"/>
    </location>
</feature>
<dbReference type="InterPro" id="IPR054828">
    <property type="entry name" value="Vit_B12_bind_prot"/>
</dbReference>
<keyword evidence="1 3" id="KW-0732">Signal</keyword>
<dbReference type="EMBL" id="CP019602">
    <property type="protein sequence ID" value="ARU15532.1"/>
    <property type="molecule type" value="Genomic_DNA"/>
</dbReference>
<organism evidence="5 6">
    <name type="scientific">Croceicoccus marinus</name>
    <dbReference type="NCBI Taxonomy" id="450378"/>
    <lineage>
        <taxon>Bacteria</taxon>
        <taxon>Pseudomonadati</taxon>
        <taxon>Pseudomonadota</taxon>
        <taxon>Alphaproteobacteria</taxon>
        <taxon>Sphingomonadales</taxon>
        <taxon>Erythrobacteraceae</taxon>
        <taxon>Croceicoccus</taxon>
    </lineage>
</organism>
<evidence type="ECO:0000259" key="4">
    <source>
        <dbReference type="Pfam" id="PF01497"/>
    </source>
</evidence>
<name>A0A1Z1F9W0_9SPHN</name>
<feature type="signal peptide" evidence="3">
    <location>
        <begin position="1"/>
        <end position="23"/>
    </location>
</feature>
<dbReference type="Gene3D" id="3.40.50.1980">
    <property type="entry name" value="Nitrogenase molybdenum iron protein domain"/>
    <property type="match status" value="2"/>
</dbReference>
<protein>
    <recommendedName>
        <fullName evidence="4">Fe/B12 periplasmic-binding domain-containing protein</fullName>
    </recommendedName>
</protein>
<dbReference type="NCBIfam" id="NF038402">
    <property type="entry name" value="TroA_like"/>
    <property type="match status" value="1"/>
</dbReference>
<feature type="chain" id="PRO_5011590668" description="Fe/B12 periplasmic-binding domain-containing protein" evidence="3">
    <location>
        <begin position="24"/>
        <end position="295"/>
    </location>
</feature>
<dbReference type="KEGG" id="cman:A9D14_04240"/>
<dbReference type="PROSITE" id="PS51257">
    <property type="entry name" value="PROKAR_LIPOPROTEIN"/>
    <property type="match status" value="1"/>
</dbReference>
<evidence type="ECO:0000313" key="5">
    <source>
        <dbReference type="EMBL" id="ARU15532.1"/>
    </source>
</evidence>
<dbReference type="Pfam" id="PF01497">
    <property type="entry name" value="Peripla_BP_2"/>
    <property type="match status" value="1"/>
</dbReference>
<dbReference type="Proteomes" id="UP000195807">
    <property type="component" value="Chromosome"/>
</dbReference>
<dbReference type="PANTHER" id="PTHR30535">
    <property type="entry name" value="VITAMIN B12-BINDING PROTEIN"/>
    <property type="match status" value="1"/>
</dbReference>
<dbReference type="InterPro" id="IPR002491">
    <property type="entry name" value="ABC_transptr_periplasmic_BD"/>
</dbReference>
<proteinExistence type="predicted"/>
<dbReference type="PANTHER" id="PTHR30535:SF34">
    <property type="entry name" value="MOLYBDATE-BINDING PROTEIN MOLA"/>
    <property type="match status" value="1"/>
</dbReference>
<reference evidence="5 6" key="1">
    <citation type="submission" date="2017-01" db="EMBL/GenBank/DDBJ databases">
        <title>Complete genome sequence of esterase-producing bacterium Croceicoccus marinus E4A9.</title>
        <authorList>
            <person name="Wu Y.-H."/>
            <person name="Cheng H."/>
            <person name="Xu L."/>
            <person name="Huo Y.-Y."/>
            <person name="Wang C.-S."/>
            <person name="Xu X.-W."/>
        </authorList>
    </citation>
    <scope>NUCLEOTIDE SEQUENCE [LARGE SCALE GENOMIC DNA]</scope>
    <source>
        <strain evidence="5 6">E4A9</strain>
    </source>
</reference>
<evidence type="ECO:0000256" key="2">
    <source>
        <dbReference type="SAM" id="MobiDB-lite"/>
    </source>
</evidence>
<dbReference type="InterPro" id="IPR050902">
    <property type="entry name" value="ABC_Transporter_SBP"/>
</dbReference>
<keyword evidence="6" id="KW-1185">Reference proteome</keyword>
<gene>
    <name evidence="5" type="ORF">A9D14_04240</name>
</gene>
<evidence type="ECO:0000256" key="3">
    <source>
        <dbReference type="SAM" id="SignalP"/>
    </source>
</evidence>
<dbReference type="AlphaFoldDB" id="A0A1Z1F9W0"/>
<feature type="domain" description="Fe/B12 periplasmic-binding" evidence="4">
    <location>
        <begin position="50"/>
        <end position="247"/>
    </location>
</feature>
<evidence type="ECO:0000313" key="6">
    <source>
        <dbReference type="Proteomes" id="UP000195807"/>
    </source>
</evidence>